<feature type="region of interest" description="Disordered" evidence="10">
    <location>
        <begin position="204"/>
        <end position="235"/>
    </location>
</feature>
<dbReference type="Pfam" id="PF00020">
    <property type="entry name" value="TNFR_c6"/>
    <property type="match status" value="2"/>
</dbReference>
<evidence type="ECO:0000313" key="15">
    <source>
        <dbReference type="Proteomes" id="UP000265040"/>
    </source>
</evidence>
<evidence type="ECO:0000256" key="2">
    <source>
        <dbReference type="ARBA" id="ARBA00022703"/>
    </source>
</evidence>
<dbReference type="Proteomes" id="UP000265040">
    <property type="component" value="Chromosome 9"/>
</dbReference>
<dbReference type="GO" id="GO:0005886">
    <property type="term" value="C:plasma membrane"/>
    <property type="evidence" value="ECO:0007669"/>
    <property type="project" value="Ensembl"/>
</dbReference>
<keyword evidence="4" id="KW-0677">Repeat</keyword>
<evidence type="ECO:0000256" key="9">
    <source>
        <dbReference type="PROSITE-ProRule" id="PRU00206"/>
    </source>
</evidence>
<keyword evidence="5 11" id="KW-0472">Membrane</keyword>
<dbReference type="SMART" id="SM00208">
    <property type="entry name" value="TNFR"/>
    <property type="match status" value="3"/>
</dbReference>
<evidence type="ECO:0000256" key="4">
    <source>
        <dbReference type="ARBA" id="ARBA00022737"/>
    </source>
</evidence>
<name>A0A3Q1ICF0_ANATE</name>
<dbReference type="PROSITE" id="PS50017">
    <property type="entry name" value="DEATH_DOMAIN"/>
    <property type="match status" value="1"/>
</dbReference>
<dbReference type="PROSITE" id="PS50050">
    <property type="entry name" value="TNFR_NGFR_2"/>
    <property type="match status" value="2"/>
</dbReference>
<feature type="disulfide bond" evidence="9">
    <location>
        <begin position="119"/>
        <end position="134"/>
    </location>
</feature>
<dbReference type="GO" id="GO:0036462">
    <property type="term" value="P:TRAIL-activated apoptotic signaling pathway"/>
    <property type="evidence" value="ECO:0007669"/>
    <property type="project" value="TreeGrafter"/>
</dbReference>
<dbReference type="CDD" id="cd08315">
    <property type="entry name" value="Death_TRAILR_DR4_DR5"/>
    <property type="match status" value="1"/>
</dbReference>
<protein>
    <recommendedName>
        <fullName evidence="16">Tumor necrosis factor receptor superfamily member 10B-like</fullName>
    </recommendedName>
</protein>
<keyword evidence="7" id="KW-0675">Receptor</keyword>
<feature type="repeat" description="TNFR-Cys" evidence="9">
    <location>
        <begin position="118"/>
        <end position="158"/>
    </location>
</feature>
<dbReference type="InterPro" id="IPR000488">
    <property type="entry name" value="Death_dom"/>
</dbReference>
<evidence type="ECO:0000256" key="1">
    <source>
        <dbReference type="ARBA" id="ARBA00004370"/>
    </source>
</evidence>
<sequence>MTNSLLYVVISFSFFTIHFTGAFPQLHLDSEGSRTLRNVQCRAPEYPDGNVCCLNCPAGTHVKVPCTTPGQIGTCEECEDGKYTEHANGLHQCLKCILCRSDQEVVTHCTTTQNTVCQCKPGWFCAPDQACEVCKKCLRCGKDEVKVRNCTSTTNTECKKKELNPGPSSANVAVIVSLALFAAAVVAGIIIVVVIYRRKRCSATDSSRNPQKKTGQDYAADCLPEERRNGETQRSSISNWPLVRGKSWAAVEDECKVLCESLNSSASNSQYSLTGLPSSAFSALPPQACLMVSVQPNQREDEQFPTLSPLNGEESLRRCFGYFEEMDVDYHKRFFRHLGISDNVIKGKEYLQYEDKIHELLNIWLEKEGRDASLNVLLKALLDLNQRRTAETVKESAIDNGHYVCEC</sequence>
<feature type="transmembrane region" description="Helical" evidence="11">
    <location>
        <begin position="170"/>
        <end position="196"/>
    </location>
</feature>
<dbReference type="PROSITE" id="PS00652">
    <property type="entry name" value="TNFR_NGFR_1"/>
    <property type="match status" value="1"/>
</dbReference>
<evidence type="ECO:0000256" key="3">
    <source>
        <dbReference type="ARBA" id="ARBA00022729"/>
    </source>
</evidence>
<keyword evidence="6 9" id="KW-1015">Disulfide bond</keyword>
<feature type="transmembrane region" description="Helical" evidence="11">
    <location>
        <begin position="6"/>
        <end position="28"/>
    </location>
</feature>
<evidence type="ECO:0000256" key="10">
    <source>
        <dbReference type="SAM" id="MobiDB-lite"/>
    </source>
</evidence>
<keyword evidence="11" id="KW-0812">Transmembrane</keyword>
<dbReference type="GeneID" id="113151002"/>
<dbReference type="Gene3D" id="1.10.533.10">
    <property type="entry name" value="Death Domain, Fas"/>
    <property type="match status" value="1"/>
</dbReference>
<keyword evidence="11" id="KW-1133">Transmembrane helix</keyword>
<dbReference type="RefSeq" id="XP_026199570.1">
    <property type="nucleotide sequence ID" value="XM_026343785.2"/>
</dbReference>
<evidence type="ECO:0000256" key="7">
    <source>
        <dbReference type="ARBA" id="ARBA00023170"/>
    </source>
</evidence>
<dbReference type="OrthoDB" id="8848202at2759"/>
<evidence type="ECO:0000256" key="11">
    <source>
        <dbReference type="SAM" id="Phobius"/>
    </source>
</evidence>
<feature type="repeat" description="TNFR-Cys" evidence="9">
    <location>
        <begin position="77"/>
        <end position="117"/>
    </location>
</feature>
<dbReference type="Gene3D" id="2.10.50.10">
    <property type="entry name" value="Tumor Necrosis Factor Receptor, subunit A, domain 2"/>
    <property type="match status" value="2"/>
</dbReference>
<feature type="disulfide bond" evidence="9">
    <location>
        <begin position="96"/>
        <end position="109"/>
    </location>
</feature>
<keyword evidence="2" id="KW-0053">Apoptosis</keyword>
<feature type="domain" description="Death" evidence="12">
    <location>
        <begin position="332"/>
        <end position="397"/>
    </location>
</feature>
<feature type="compositionally biased region" description="Polar residues" evidence="10">
    <location>
        <begin position="204"/>
        <end position="213"/>
    </location>
</feature>
<keyword evidence="15" id="KW-1185">Reference proteome</keyword>
<feature type="disulfide bond" evidence="9">
    <location>
        <begin position="137"/>
        <end position="150"/>
    </location>
</feature>
<feature type="disulfide bond" evidence="9">
    <location>
        <begin position="78"/>
        <end position="93"/>
    </location>
</feature>
<feature type="domain" description="TNFR-Cys" evidence="13">
    <location>
        <begin position="118"/>
        <end position="158"/>
    </location>
</feature>
<keyword evidence="8" id="KW-0325">Glycoprotein</keyword>
<dbReference type="Ensembl" id="ENSATET00000018143.3">
    <property type="protein sequence ID" value="ENSATEP00000017845.2"/>
    <property type="gene ID" value="ENSATEG00000012419.3"/>
</dbReference>
<dbReference type="GO" id="GO:0043065">
    <property type="term" value="P:positive regulation of apoptotic process"/>
    <property type="evidence" value="ECO:0007669"/>
    <property type="project" value="Ensembl"/>
</dbReference>
<dbReference type="STRING" id="64144.ENSATEP00000017845"/>
<dbReference type="InterPro" id="IPR052491">
    <property type="entry name" value="TNFRSF10"/>
</dbReference>
<dbReference type="CTD" id="373093"/>
<keyword evidence="3" id="KW-0732">Signal</keyword>
<dbReference type="InterPro" id="IPR034029">
    <property type="entry name" value="TNFRSF10A/B_death"/>
</dbReference>
<dbReference type="Pfam" id="PF00531">
    <property type="entry name" value="Death"/>
    <property type="match status" value="1"/>
</dbReference>
<feature type="disulfide bond" evidence="9">
    <location>
        <begin position="140"/>
        <end position="158"/>
    </location>
</feature>
<dbReference type="GO" id="GO:0004888">
    <property type="term" value="F:transmembrane signaling receptor activity"/>
    <property type="evidence" value="ECO:0007669"/>
    <property type="project" value="UniProtKB-ARBA"/>
</dbReference>
<evidence type="ECO:0000313" key="14">
    <source>
        <dbReference type="Ensembl" id="ENSATEP00000017845.2"/>
    </source>
</evidence>
<dbReference type="AlphaFoldDB" id="A0A3Q1ICF0"/>
<evidence type="ECO:0008006" key="16">
    <source>
        <dbReference type="Google" id="ProtNLM"/>
    </source>
</evidence>
<dbReference type="GeneTree" id="ENSGT00940000165531"/>
<comment type="subcellular location">
    <subcellularLocation>
        <location evidence="1">Membrane</location>
    </subcellularLocation>
</comment>
<organism evidence="14 15">
    <name type="scientific">Anabas testudineus</name>
    <name type="common">Climbing perch</name>
    <name type="synonym">Anthias testudineus</name>
    <dbReference type="NCBI Taxonomy" id="64144"/>
    <lineage>
        <taxon>Eukaryota</taxon>
        <taxon>Metazoa</taxon>
        <taxon>Chordata</taxon>
        <taxon>Craniata</taxon>
        <taxon>Vertebrata</taxon>
        <taxon>Euteleostomi</taxon>
        <taxon>Actinopterygii</taxon>
        <taxon>Neopterygii</taxon>
        <taxon>Teleostei</taxon>
        <taxon>Neoteleostei</taxon>
        <taxon>Acanthomorphata</taxon>
        <taxon>Anabantaria</taxon>
        <taxon>Anabantiformes</taxon>
        <taxon>Anabantoidei</taxon>
        <taxon>Anabantidae</taxon>
        <taxon>Anabas</taxon>
    </lineage>
</organism>
<dbReference type="SUPFAM" id="SSF47986">
    <property type="entry name" value="DEATH domain"/>
    <property type="match status" value="1"/>
</dbReference>
<dbReference type="InterPro" id="IPR001368">
    <property type="entry name" value="TNFR/NGFR_Cys_rich_reg"/>
</dbReference>
<reference evidence="14" key="2">
    <citation type="submission" date="2025-08" db="UniProtKB">
        <authorList>
            <consortium name="Ensembl"/>
        </authorList>
    </citation>
    <scope>IDENTIFICATION</scope>
</reference>
<evidence type="ECO:0000256" key="8">
    <source>
        <dbReference type="ARBA" id="ARBA00023180"/>
    </source>
</evidence>
<evidence type="ECO:0000256" key="6">
    <source>
        <dbReference type="ARBA" id="ARBA00023157"/>
    </source>
</evidence>
<feature type="disulfide bond" evidence="9">
    <location>
        <begin position="99"/>
        <end position="117"/>
    </location>
</feature>
<dbReference type="FunFam" id="2.10.50.10:FF:000004">
    <property type="entry name" value="Tumor necrosis factor receptor superfamily member 6"/>
    <property type="match status" value="1"/>
</dbReference>
<accession>A0A3Q1ICF0</accession>
<dbReference type="GO" id="GO:0009986">
    <property type="term" value="C:cell surface"/>
    <property type="evidence" value="ECO:0007669"/>
    <property type="project" value="TreeGrafter"/>
</dbReference>
<dbReference type="PANTHER" id="PTHR46330:SF6">
    <property type="entry name" value="HEMATOPOIETIC DEATH RECEPTOR-RELATED"/>
    <property type="match status" value="1"/>
</dbReference>
<dbReference type="SUPFAM" id="SSF57586">
    <property type="entry name" value="TNF receptor-like"/>
    <property type="match status" value="2"/>
</dbReference>
<dbReference type="PANTHER" id="PTHR46330">
    <property type="entry name" value="TUMOR NECROSIS FACTOR RECEPTOR SUPERFAMILY MEMBER 10B"/>
    <property type="match status" value="1"/>
</dbReference>
<evidence type="ECO:0000256" key="5">
    <source>
        <dbReference type="ARBA" id="ARBA00023136"/>
    </source>
</evidence>
<feature type="domain" description="TNFR-Cys" evidence="13">
    <location>
        <begin position="77"/>
        <end position="117"/>
    </location>
</feature>
<reference evidence="14" key="1">
    <citation type="submission" date="2021-04" db="EMBL/GenBank/DDBJ databases">
        <authorList>
            <consortium name="Wellcome Sanger Institute Data Sharing"/>
        </authorList>
    </citation>
    <scope>NUCLEOTIDE SEQUENCE [LARGE SCALE GENOMIC DNA]</scope>
</reference>
<reference evidence="14" key="3">
    <citation type="submission" date="2025-09" db="UniProtKB">
        <authorList>
            <consortium name="Ensembl"/>
        </authorList>
    </citation>
    <scope>IDENTIFICATION</scope>
</reference>
<evidence type="ECO:0000259" key="13">
    <source>
        <dbReference type="PROSITE" id="PS50050"/>
    </source>
</evidence>
<proteinExistence type="predicted"/>
<evidence type="ECO:0000259" key="12">
    <source>
        <dbReference type="PROSITE" id="PS50017"/>
    </source>
</evidence>
<dbReference type="InParanoid" id="A0A3Q1ICF0"/>
<dbReference type="InterPro" id="IPR011029">
    <property type="entry name" value="DEATH-like_dom_sf"/>
</dbReference>